<name>A0A2P6QXP3_ROSCH</name>
<dbReference type="EMBL" id="PDCK01000042">
    <property type="protein sequence ID" value="PRQ38879.1"/>
    <property type="molecule type" value="Genomic_DNA"/>
</dbReference>
<sequence>MFYSPPRQPPQWNWSSSHPFLSKPLLRPKITSLSLSLSPVTTGPHNQITPFRCLTKFQSLKGYGHWNWMKTLEHSEKETQNRRSELKKEGKKPQKQAIA</sequence>
<evidence type="ECO:0000313" key="2">
    <source>
        <dbReference type="EMBL" id="PRQ38879.1"/>
    </source>
</evidence>
<comment type="caution">
    <text evidence="2">The sequence shown here is derived from an EMBL/GenBank/DDBJ whole genome shotgun (WGS) entry which is preliminary data.</text>
</comment>
<keyword evidence="3" id="KW-1185">Reference proteome</keyword>
<evidence type="ECO:0000256" key="1">
    <source>
        <dbReference type="SAM" id="MobiDB-lite"/>
    </source>
</evidence>
<reference evidence="2 3" key="1">
    <citation type="journal article" date="2018" name="Nat. Genet.">
        <title>The Rosa genome provides new insights in the design of modern roses.</title>
        <authorList>
            <person name="Bendahmane M."/>
        </authorList>
    </citation>
    <scope>NUCLEOTIDE SEQUENCE [LARGE SCALE GENOMIC DNA]</scope>
    <source>
        <strain evidence="3">cv. Old Blush</strain>
    </source>
</reference>
<dbReference type="AlphaFoldDB" id="A0A2P6QXP3"/>
<proteinExistence type="predicted"/>
<dbReference type="Proteomes" id="UP000238479">
    <property type="component" value="Chromosome 4"/>
</dbReference>
<accession>A0A2P6QXP3</accession>
<organism evidence="2 3">
    <name type="scientific">Rosa chinensis</name>
    <name type="common">China rose</name>
    <dbReference type="NCBI Taxonomy" id="74649"/>
    <lineage>
        <taxon>Eukaryota</taxon>
        <taxon>Viridiplantae</taxon>
        <taxon>Streptophyta</taxon>
        <taxon>Embryophyta</taxon>
        <taxon>Tracheophyta</taxon>
        <taxon>Spermatophyta</taxon>
        <taxon>Magnoliopsida</taxon>
        <taxon>eudicotyledons</taxon>
        <taxon>Gunneridae</taxon>
        <taxon>Pentapetalae</taxon>
        <taxon>rosids</taxon>
        <taxon>fabids</taxon>
        <taxon>Rosales</taxon>
        <taxon>Rosaceae</taxon>
        <taxon>Rosoideae</taxon>
        <taxon>Rosoideae incertae sedis</taxon>
        <taxon>Rosa</taxon>
    </lineage>
</organism>
<gene>
    <name evidence="2" type="ORF">RchiOBHm_Chr4g0418851</name>
</gene>
<protein>
    <submittedName>
        <fullName evidence="2">Uncharacterized protein</fullName>
    </submittedName>
</protein>
<evidence type="ECO:0000313" key="3">
    <source>
        <dbReference type="Proteomes" id="UP000238479"/>
    </source>
</evidence>
<feature type="compositionally biased region" description="Basic and acidic residues" evidence="1">
    <location>
        <begin position="74"/>
        <end position="92"/>
    </location>
</feature>
<feature type="region of interest" description="Disordered" evidence="1">
    <location>
        <begin position="74"/>
        <end position="99"/>
    </location>
</feature>
<dbReference type="Gramene" id="PRQ38879">
    <property type="protein sequence ID" value="PRQ38879"/>
    <property type="gene ID" value="RchiOBHm_Chr4g0418851"/>
</dbReference>